<dbReference type="NCBIfam" id="TIGR02937">
    <property type="entry name" value="sigma70-ECF"/>
    <property type="match status" value="1"/>
</dbReference>
<sequence length="300" mass="32864">MASSPGAVAGPDDHAEVFEQHRGTLLGAAYQVLGTVQDSEDVAQETWLRWQGVDLETVRDPRAFLLTIVTRTALNTVRARTRRREEYLGPWLPEPVSTDSASDPGRATEMADDVSLALLVVLESLSPLERAAFVLREVFGSPYSEVSATLDRSEASVRQLVSRARTHVRGQAPRRPVDADAHRELTEMFRGAAQGEVSLEEMISVLAPDVVLTTDAGGRAKAARRPVRGTDNVLRFIAGVLAKPEMSMLSWHIGEVNGRPALISHEGDRIDSVVWLEADAGRVTRIDMIRNPDKFGAVRL</sequence>
<dbReference type="InterPro" id="IPR014284">
    <property type="entry name" value="RNA_pol_sigma-70_dom"/>
</dbReference>
<evidence type="ECO:0000256" key="3">
    <source>
        <dbReference type="ARBA" id="ARBA00023015"/>
    </source>
</evidence>
<comment type="subunit">
    <text evidence="2">Interacts transiently with the RNA polymerase catalytic core formed by RpoA, RpoB, RpoC and RpoZ (2 alpha, 1 beta, 1 beta' and 1 omega subunit) to form the RNA polymerase holoenzyme that can initiate transcription.</text>
</comment>
<dbReference type="Gene3D" id="1.10.10.10">
    <property type="entry name" value="Winged helix-like DNA-binding domain superfamily/Winged helix DNA-binding domain"/>
    <property type="match status" value="1"/>
</dbReference>
<dbReference type="NCBIfam" id="NF007214">
    <property type="entry name" value="PRK09636.1"/>
    <property type="match status" value="1"/>
</dbReference>
<dbReference type="Pfam" id="PF08281">
    <property type="entry name" value="Sigma70_r4_2"/>
    <property type="match status" value="1"/>
</dbReference>
<dbReference type="SUPFAM" id="SSF54427">
    <property type="entry name" value="NTF2-like"/>
    <property type="match status" value="1"/>
</dbReference>
<feature type="domain" description="RNA polymerase sigma factor 70 region 4 type 2" evidence="7">
    <location>
        <begin position="116"/>
        <end position="167"/>
    </location>
</feature>
<dbReference type="EMBL" id="DWZH01000085">
    <property type="protein sequence ID" value="HJB10973.1"/>
    <property type="molecule type" value="Genomic_DNA"/>
</dbReference>
<reference evidence="8" key="2">
    <citation type="submission" date="2021-04" db="EMBL/GenBank/DDBJ databases">
        <authorList>
            <person name="Gilroy R."/>
        </authorList>
    </citation>
    <scope>NUCLEOTIDE SEQUENCE</scope>
    <source>
        <strain evidence="8">ChiHjej13B12-24818</strain>
    </source>
</reference>
<evidence type="ECO:0000256" key="1">
    <source>
        <dbReference type="ARBA" id="ARBA00010641"/>
    </source>
</evidence>
<evidence type="ECO:0000313" key="8">
    <source>
        <dbReference type="EMBL" id="HJB10973.1"/>
    </source>
</evidence>
<keyword evidence="4" id="KW-0731">Sigma factor</keyword>
<evidence type="ECO:0000313" key="9">
    <source>
        <dbReference type="Proteomes" id="UP000823823"/>
    </source>
</evidence>
<dbReference type="InterPro" id="IPR052704">
    <property type="entry name" value="ECF_Sigma-70_Domain"/>
</dbReference>
<dbReference type="SUPFAM" id="SSF88659">
    <property type="entry name" value="Sigma3 and sigma4 domains of RNA polymerase sigma factors"/>
    <property type="match status" value="1"/>
</dbReference>
<dbReference type="GO" id="GO:0006352">
    <property type="term" value="P:DNA-templated transcription initiation"/>
    <property type="evidence" value="ECO:0007669"/>
    <property type="project" value="InterPro"/>
</dbReference>
<evidence type="ECO:0000259" key="7">
    <source>
        <dbReference type="Pfam" id="PF08281"/>
    </source>
</evidence>
<protein>
    <submittedName>
        <fullName evidence="8">RNA polymerase sigma factor SigJ</fullName>
    </submittedName>
</protein>
<dbReference type="InterPro" id="IPR013325">
    <property type="entry name" value="RNA_pol_sigma_r2"/>
</dbReference>
<evidence type="ECO:0000256" key="2">
    <source>
        <dbReference type="ARBA" id="ARBA00011344"/>
    </source>
</evidence>
<accession>A0A9D2RPJ2</accession>
<reference evidence="8" key="1">
    <citation type="journal article" date="2021" name="PeerJ">
        <title>Extensive microbial diversity within the chicken gut microbiome revealed by metagenomics and culture.</title>
        <authorList>
            <person name="Gilroy R."/>
            <person name="Ravi A."/>
            <person name="Getino M."/>
            <person name="Pursley I."/>
            <person name="Horton D.L."/>
            <person name="Alikhan N.F."/>
            <person name="Baker D."/>
            <person name="Gharbi K."/>
            <person name="Hall N."/>
            <person name="Watson M."/>
            <person name="Adriaenssens E.M."/>
            <person name="Foster-Nyarko E."/>
            <person name="Jarju S."/>
            <person name="Secka A."/>
            <person name="Antonio M."/>
            <person name="Oren A."/>
            <person name="Chaudhuri R.R."/>
            <person name="La Ragione R."/>
            <person name="Hildebrand F."/>
            <person name="Pallen M.J."/>
        </authorList>
    </citation>
    <scope>NUCLEOTIDE SEQUENCE</scope>
    <source>
        <strain evidence="8">ChiHjej13B12-24818</strain>
    </source>
</reference>
<dbReference type="SUPFAM" id="SSF88946">
    <property type="entry name" value="Sigma2 domain of RNA polymerase sigma factors"/>
    <property type="match status" value="1"/>
</dbReference>
<dbReference type="InterPro" id="IPR032710">
    <property type="entry name" value="NTF2-like_dom_sf"/>
</dbReference>
<dbReference type="GO" id="GO:0016987">
    <property type="term" value="F:sigma factor activity"/>
    <property type="evidence" value="ECO:0007669"/>
    <property type="project" value="UniProtKB-KW"/>
</dbReference>
<dbReference type="PANTHER" id="PTHR30173:SF36">
    <property type="entry name" value="ECF RNA POLYMERASE SIGMA FACTOR SIGJ"/>
    <property type="match status" value="1"/>
</dbReference>
<gene>
    <name evidence="8" type="primary">sigJ</name>
    <name evidence="8" type="ORF">H9786_10670</name>
</gene>
<dbReference type="AlphaFoldDB" id="A0A9D2RPJ2"/>
<proteinExistence type="inferred from homology"/>
<dbReference type="PANTHER" id="PTHR30173">
    <property type="entry name" value="SIGMA 19 FACTOR"/>
    <property type="match status" value="1"/>
</dbReference>
<dbReference type="InterPro" id="IPR036388">
    <property type="entry name" value="WH-like_DNA-bd_sf"/>
</dbReference>
<dbReference type="InterPro" id="IPR013324">
    <property type="entry name" value="RNA_pol_sigma_r3/r4-like"/>
</dbReference>
<dbReference type="Gene3D" id="1.10.1740.10">
    <property type="match status" value="1"/>
</dbReference>
<evidence type="ECO:0000256" key="5">
    <source>
        <dbReference type="ARBA" id="ARBA00023163"/>
    </source>
</evidence>
<dbReference type="Proteomes" id="UP000823823">
    <property type="component" value="Unassembled WGS sequence"/>
</dbReference>
<evidence type="ECO:0000259" key="6">
    <source>
        <dbReference type="Pfam" id="PF04542"/>
    </source>
</evidence>
<keyword evidence="3" id="KW-0805">Transcription regulation</keyword>
<name>A0A9D2RPJ2_9MICO</name>
<organism evidence="8 9">
    <name type="scientific">Candidatus Brachybacterium merdavium</name>
    <dbReference type="NCBI Taxonomy" id="2838513"/>
    <lineage>
        <taxon>Bacteria</taxon>
        <taxon>Bacillati</taxon>
        <taxon>Actinomycetota</taxon>
        <taxon>Actinomycetes</taxon>
        <taxon>Micrococcales</taxon>
        <taxon>Dermabacteraceae</taxon>
        <taxon>Brachybacterium</taxon>
    </lineage>
</organism>
<comment type="similarity">
    <text evidence="1">Belongs to the sigma-70 factor family. ECF subfamily.</text>
</comment>
<dbReference type="GO" id="GO:0003677">
    <property type="term" value="F:DNA binding"/>
    <property type="evidence" value="ECO:0007669"/>
    <property type="project" value="InterPro"/>
</dbReference>
<comment type="caution">
    <text evidence="8">The sequence shown here is derived from an EMBL/GenBank/DDBJ whole genome shotgun (WGS) entry which is preliminary data.</text>
</comment>
<dbReference type="InterPro" id="IPR013249">
    <property type="entry name" value="RNA_pol_sigma70_r4_t2"/>
</dbReference>
<dbReference type="Pfam" id="PF04542">
    <property type="entry name" value="Sigma70_r2"/>
    <property type="match status" value="1"/>
</dbReference>
<dbReference type="InterPro" id="IPR007627">
    <property type="entry name" value="RNA_pol_sigma70_r2"/>
</dbReference>
<feature type="domain" description="RNA polymerase sigma-70 region 2" evidence="6">
    <location>
        <begin position="18"/>
        <end position="83"/>
    </location>
</feature>
<evidence type="ECO:0000256" key="4">
    <source>
        <dbReference type="ARBA" id="ARBA00023082"/>
    </source>
</evidence>
<keyword evidence="5" id="KW-0804">Transcription</keyword>